<keyword evidence="2" id="KW-1185">Reference proteome</keyword>
<reference evidence="1" key="2">
    <citation type="submission" date="2022-06" db="UniProtKB">
        <authorList>
            <consortium name="EnsemblMetazoa"/>
        </authorList>
    </citation>
    <scope>IDENTIFICATION</scope>
    <source>
        <strain evidence="1">PS312</strain>
    </source>
</reference>
<accession>A0A454XPQ2</accession>
<name>A0A454XPQ2_PRIPA</name>
<sequence length="101" mass="11906">MHRITAILLLALLSATIEAASLSRVTRHYESTEFIFAVFQKFPSNEDCIDFFQQDISVDWDIEEPTTLGTFTSYCDKYWCSDLHFRRFLCMEKVRARQLIL</sequence>
<evidence type="ECO:0000313" key="2">
    <source>
        <dbReference type="Proteomes" id="UP000005239"/>
    </source>
</evidence>
<evidence type="ECO:0000313" key="1">
    <source>
        <dbReference type="EnsemblMetazoa" id="PPA37849.1"/>
    </source>
</evidence>
<proteinExistence type="predicted"/>
<reference evidence="2" key="1">
    <citation type="journal article" date="2008" name="Nat. Genet.">
        <title>The Pristionchus pacificus genome provides a unique perspective on nematode lifestyle and parasitism.</title>
        <authorList>
            <person name="Dieterich C."/>
            <person name="Clifton S.W."/>
            <person name="Schuster L.N."/>
            <person name="Chinwalla A."/>
            <person name="Delehaunty K."/>
            <person name="Dinkelacker I."/>
            <person name="Fulton L."/>
            <person name="Fulton R."/>
            <person name="Godfrey J."/>
            <person name="Minx P."/>
            <person name="Mitreva M."/>
            <person name="Roeseler W."/>
            <person name="Tian H."/>
            <person name="Witte H."/>
            <person name="Yang S.P."/>
            <person name="Wilson R.K."/>
            <person name="Sommer R.J."/>
        </authorList>
    </citation>
    <scope>NUCLEOTIDE SEQUENCE [LARGE SCALE GENOMIC DNA]</scope>
    <source>
        <strain evidence="2">PS312</strain>
    </source>
</reference>
<dbReference type="AlphaFoldDB" id="A0A454XPQ2"/>
<dbReference type="EnsemblMetazoa" id="PPA37849.1">
    <property type="protein sequence ID" value="PPA37849.1"/>
    <property type="gene ID" value="WBGene00276218"/>
</dbReference>
<organism evidence="1 2">
    <name type="scientific">Pristionchus pacificus</name>
    <name type="common">Parasitic nematode worm</name>
    <dbReference type="NCBI Taxonomy" id="54126"/>
    <lineage>
        <taxon>Eukaryota</taxon>
        <taxon>Metazoa</taxon>
        <taxon>Ecdysozoa</taxon>
        <taxon>Nematoda</taxon>
        <taxon>Chromadorea</taxon>
        <taxon>Rhabditida</taxon>
        <taxon>Rhabditina</taxon>
        <taxon>Diplogasteromorpha</taxon>
        <taxon>Diplogasteroidea</taxon>
        <taxon>Neodiplogasteridae</taxon>
        <taxon>Pristionchus</taxon>
    </lineage>
</organism>
<dbReference type="Proteomes" id="UP000005239">
    <property type="component" value="Unassembled WGS sequence"/>
</dbReference>
<protein>
    <submittedName>
        <fullName evidence="1">Uncharacterized protein</fullName>
    </submittedName>
</protein>
<accession>A0A8R1USH3</accession>
<gene>
    <name evidence="1" type="primary">WBGene00276218</name>
</gene>